<name>A0A3B0W8V4_9ZZZZ</name>
<reference evidence="1" key="1">
    <citation type="submission" date="2018-06" db="EMBL/GenBank/DDBJ databases">
        <authorList>
            <person name="Zhirakovskaya E."/>
        </authorList>
    </citation>
    <scope>NUCLEOTIDE SEQUENCE</scope>
</reference>
<dbReference type="InterPro" id="IPR009057">
    <property type="entry name" value="Homeodomain-like_sf"/>
</dbReference>
<accession>A0A3B0W8V4</accession>
<dbReference type="SUPFAM" id="SSF46689">
    <property type="entry name" value="Homeodomain-like"/>
    <property type="match status" value="1"/>
</dbReference>
<evidence type="ECO:0008006" key="2">
    <source>
        <dbReference type="Google" id="ProtNLM"/>
    </source>
</evidence>
<protein>
    <recommendedName>
        <fullName evidence="2">HTH tetR-type domain-containing protein</fullName>
    </recommendedName>
</protein>
<organism evidence="1">
    <name type="scientific">hydrothermal vent metagenome</name>
    <dbReference type="NCBI Taxonomy" id="652676"/>
    <lineage>
        <taxon>unclassified sequences</taxon>
        <taxon>metagenomes</taxon>
        <taxon>ecological metagenomes</taxon>
    </lineage>
</organism>
<proteinExistence type="predicted"/>
<evidence type="ECO:0000313" key="1">
    <source>
        <dbReference type="EMBL" id="VAW48860.1"/>
    </source>
</evidence>
<dbReference type="AlphaFoldDB" id="A0A3B0W8V4"/>
<gene>
    <name evidence="1" type="ORF">MNBD_GAMMA03-2065</name>
</gene>
<sequence>MQENLNSKLGWLKIGIKTIGTAGLSELKINNLCNTLNVTKGCFYHWFQSKRDYEIQILEFWKLKFTQNFIDLAEIGKTDREKLSLLGRQCINATINGNRLEFEINAWSQKDKEVQKFVYSVYKQRYNYITKLLSSIYTNKTEVKKHALTLYSLVVGVDFFYRKLTLTELELIFSDYLA</sequence>
<dbReference type="EMBL" id="UOFC01000238">
    <property type="protein sequence ID" value="VAW48860.1"/>
    <property type="molecule type" value="Genomic_DNA"/>
</dbReference>
<dbReference type="Gene3D" id="1.10.357.10">
    <property type="entry name" value="Tetracycline Repressor, domain 2"/>
    <property type="match status" value="1"/>
</dbReference>